<dbReference type="Gene3D" id="1.10.287.110">
    <property type="entry name" value="DnaJ domain"/>
    <property type="match status" value="1"/>
</dbReference>
<dbReference type="PANTHER" id="PTHR44313">
    <property type="entry name" value="DNAJ HOMOLOG SUBFAMILY C MEMBER 17"/>
    <property type="match status" value="1"/>
</dbReference>
<feature type="region of interest" description="Disordered" evidence="6">
    <location>
        <begin position="219"/>
        <end position="238"/>
    </location>
</feature>
<dbReference type="PRINTS" id="PR00625">
    <property type="entry name" value="JDOMAIN"/>
</dbReference>
<keyword evidence="4" id="KW-0143">Chaperone</keyword>
<comment type="caution">
    <text evidence="8">The sequence shown here is derived from an EMBL/GenBank/DDBJ whole genome shotgun (WGS) entry which is preliminary data.</text>
</comment>
<evidence type="ECO:0000256" key="5">
    <source>
        <dbReference type="ARBA" id="ARBA00023242"/>
    </source>
</evidence>
<accession>A0ABR0JZY8</accession>
<protein>
    <recommendedName>
        <fullName evidence="7">J domain-containing protein</fullName>
    </recommendedName>
</protein>
<feature type="domain" description="J" evidence="7">
    <location>
        <begin position="3"/>
        <end position="68"/>
    </location>
</feature>
<evidence type="ECO:0000256" key="6">
    <source>
        <dbReference type="SAM" id="MobiDB-lite"/>
    </source>
</evidence>
<feature type="region of interest" description="Disordered" evidence="6">
    <location>
        <begin position="60"/>
        <end position="176"/>
    </location>
</feature>
<dbReference type="Pfam" id="PF00226">
    <property type="entry name" value="DnaJ"/>
    <property type="match status" value="1"/>
</dbReference>
<keyword evidence="9" id="KW-1185">Reference proteome</keyword>
<feature type="compositionally biased region" description="Polar residues" evidence="6">
    <location>
        <begin position="129"/>
        <end position="152"/>
    </location>
</feature>
<evidence type="ECO:0000313" key="9">
    <source>
        <dbReference type="Proteomes" id="UP001345013"/>
    </source>
</evidence>
<dbReference type="InterPro" id="IPR001623">
    <property type="entry name" value="DnaJ_domain"/>
</dbReference>
<dbReference type="CDD" id="cd06257">
    <property type="entry name" value="DnaJ"/>
    <property type="match status" value="1"/>
</dbReference>
<gene>
    <name evidence="8" type="ORF">LTR24_008466</name>
</gene>
<evidence type="ECO:0000256" key="3">
    <source>
        <dbReference type="ARBA" id="ARBA00022490"/>
    </source>
</evidence>
<reference evidence="8 9" key="1">
    <citation type="submission" date="2023-08" db="EMBL/GenBank/DDBJ databases">
        <title>Black Yeasts Isolated from many extreme environments.</title>
        <authorList>
            <person name="Coleine C."/>
            <person name="Stajich J.E."/>
            <person name="Selbmann L."/>
        </authorList>
    </citation>
    <scope>NUCLEOTIDE SEQUENCE [LARGE SCALE GENOMIC DNA]</scope>
    <source>
        <strain evidence="8 9">CCFEE 5885</strain>
    </source>
</reference>
<evidence type="ECO:0000256" key="2">
    <source>
        <dbReference type="ARBA" id="ARBA00004496"/>
    </source>
</evidence>
<evidence type="ECO:0000259" key="7">
    <source>
        <dbReference type="PROSITE" id="PS50076"/>
    </source>
</evidence>
<comment type="subcellular location">
    <subcellularLocation>
        <location evidence="2">Cytoplasm</location>
    </subcellularLocation>
    <subcellularLocation>
        <location evidence="1">Nucleus</location>
    </subcellularLocation>
</comment>
<evidence type="ECO:0000256" key="4">
    <source>
        <dbReference type="ARBA" id="ARBA00023186"/>
    </source>
</evidence>
<keyword evidence="3" id="KW-0963">Cytoplasm</keyword>
<dbReference type="SMART" id="SM00271">
    <property type="entry name" value="DnaJ"/>
    <property type="match status" value="1"/>
</dbReference>
<keyword evidence="5" id="KW-0539">Nucleus</keyword>
<sequence>MDNPYKVLRVPVDASQELINHAFREAAYSCHPDRYPGDPAKEQRYKHLVNCRNQLKDPETRKSIDRALRTKQAAERQKKREVKRDQMLIQSAAERQAERAATRLEPPSPVIQRQGAIRGAQPSLRQGPMSVSASQRIQLASTPSSAQPQPYSNPAVPSRHPTNRTAHWHPGYTTPAVTHSASLVGRSNAKRQAPKRPPLLHNIPSELYEEQARLRNTVQQSWMPGDDKGVIPPRRSFT</sequence>
<name>A0ABR0JZY8_9EURO</name>
<dbReference type="InterPro" id="IPR036869">
    <property type="entry name" value="J_dom_sf"/>
</dbReference>
<dbReference type="EMBL" id="JAVRRG010000147">
    <property type="protein sequence ID" value="KAK5080630.1"/>
    <property type="molecule type" value="Genomic_DNA"/>
</dbReference>
<evidence type="ECO:0000313" key="8">
    <source>
        <dbReference type="EMBL" id="KAK5080630.1"/>
    </source>
</evidence>
<proteinExistence type="predicted"/>
<dbReference type="PROSITE" id="PS50076">
    <property type="entry name" value="DNAJ_2"/>
    <property type="match status" value="1"/>
</dbReference>
<dbReference type="PANTHER" id="PTHR44313:SF1">
    <property type="entry name" value="DNAJ HOMOLOG SUBFAMILY C MEMBER 17"/>
    <property type="match status" value="1"/>
</dbReference>
<dbReference type="InterPro" id="IPR052094">
    <property type="entry name" value="Pre-mRNA-splicing_ERAD"/>
</dbReference>
<organism evidence="8 9">
    <name type="scientific">Lithohypha guttulata</name>
    <dbReference type="NCBI Taxonomy" id="1690604"/>
    <lineage>
        <taxon>Eukaryota</taxon>
        <taxon>Fungi</taxon>
        <taxon>Dikarya</taxon>
        <taxon>Ascomycota</taxon>
        <taxon>Pezizomycotina</taxon>
        <taxon>Eurotiomycetes</taxon>
        <taxon>Chaetothyriomycetidae</taxon>
        <taxon>Chaetothyriales</taxon>
        <taxon>Trichomeriaceae</taxon>
        <taxon>Lithohypha</taxon>
    </lineage>
</organism>
<dbReference type="SUPFAM" id="SSF46565">
    <property type="entry name" value="Chaperone J-domain"/>
    <property type="match status" value="1"/>
</dbReference>
<feature type="compositionally biased region" description="Basic and acidic residues" evidence="6">
    <location>
        <begin position="60"/>
        <end position="86"/>
    </location>
</feature>
<evidence type="ECO:0000256" key="1">
    <source>
        <dbReference type="ARBA" id="ARBA00004123"/>
    </source>
</evidence>
<dbReference type="Proteomes" id="UP001345013">
    <property type="component" value="Unassembled WGS sequence"/>
</dbReference>